<protein>
    <submittedName>
        <fullName evidence="2">Uncharacterized protein</fullName>
    </submittedName>
</protein>
<evidence type="ECO:0000313" key="2">
    <source>
        <dbReference type="EMBL" id="KAK2957339.1"/>
    </source>
</evidence>
<accession>A0ABQ9Y0Z8</accession>
<feature type="region of interest" description="Disordered" evidence="1">
    <location>
        <begin position="1"/>
        <end position="38"/>
    </location>
</feature>
<dbReference type="Proteomes" id="UP001281761">
    <property type="component" value="Unassembled WGS sequence"/>
</dbReference>
<dbReference type="EMBL" id="JARBJD010000047">
    <property type="protein sequence ID" value="KAK2957339.1"/>
    <property type="molecule type" value="Genomic_DNA"/>
</dbReference>
<sequence length="69" mass="7697">MEEEPEMADGIGTCRMSLTSSRRTQQMLSNPRPTPFESLTSLSKTEIEVVENDRDLSVSMTVQTPHLGL</sequence>
<reference evidence="2 3" key="1">
    <citation type="journal article" date="2022" name="bioRxiv">
        <title>Genomics of Preaxostyla Flagellates Illuminates Evolutionary Transitions and the Path Towards Mitochondrial Loss.</title>
        <authorList>
            <person name="Novak L.V.F."/>
            <person name="Treitli S.C."/>
            <person name="Pyrih J."/>
            <person name="Halakuc P."/>
            <person name="Pipaliya S.V."/>
            <person name="Vacek V."/>
            <person name="Brzon O."/>
            <person name="Soukal P."/>
            <person name="Eme L."/>
            <person name="Dacks J.B."/>
            <person name="Karnkowska A."/>
            <person name="Elias M."/>
            <person name="Hampl V."/>
        </authorList>
    </citation>
    <scope>NUCLEOTIDE SEQUENCE [LARGE SCALE GENOMIC DNA]</scope>
    <source>
        <strain evidence="2">NAU3</strain>
        <tissue evidence="2">Gut</tissue>
    </source>
</reference>
<keyword evidence="3" id="KW-1185">Reference proteome</keyword>
<organism evidence="2 3">
    <name type="scientific">Blattamonas nauphoetae</name>
    <dbReference type="NCBI Taxonomy" id="2049346"/>
    <lineage>
        <taxon>Eukaryota</taxon>
        <taxon>Metamonada</taxon>
        <taxon>Preaxostyla</taxon>
        <taxon>Oxymonadida</taxon>
        <taxon>Blattamonas</taxon>
    </lineage>
</organism>
<comment type="caution">
    <text evidence="2">The sequence shown here is derived from an EMBL/GenBank/DDBJ whole genome shotgun (WGS) entry which is preliminary data.</text>
</comment>
<proteinExistence type="predicted"/>
<name>A0ABQ9Y0Z8_9EUKA</name>
<feature type="compositionally biased region" description="Polar residues" evidence="1">
    <location>
        <begin position="16"/>
        <end position="38"/>
    </location>
</feature>
<evidence type="ECO:0000313" key="3">
    <source>
        <dbReference type="Proteomes" id="UP001281761"/>
    </source>
</evidence>
<gene>
    <name evidence="2" type="ORF">BLNAU_7717</name>
</gene>
<evidence type="ECO:0000256" key="1">
    <source>
        <dbReference type="SAM" id="MobiDB-lite"/>
    </source>
</evidence>